<accession>A0A415IQE7</accession>
<reference evidence="2 3" key="1">
    <citation type="submission" date="2018-08" db="EMBL/GenBank/DDBJ databases">
        <title>A genome reference for cultivated species of the human gut microbiota.</title>
        <authorList>
            <person name="Zou Y."/>
            <person name="Xue W."/>
            <person name="Luo G."/>
        </authorList>
    </citation>
    <scope>NUCLEOTIDE SEQUENCE [LARGE SCALE GENOMIC DNA]</scope>
    <source>
        <strain evidence="2 3">AF39-11</strain>
    </source>
</reference>
<gene>
    <name evidence="2" type="ORF">DW035_15775</name>
</gene>
<keyword evidence="1" id="KW-1133">Transmembrane helix</keyword>
<feature type="transmembrane region" description="Helical" evidence="1">
    <location>
        <begin position="36"/>
        <end position="57"/>
    </location>
</feature>
<evidence type="ECO:0000313" key="3">
    <source>
        <dbReference type="Proteomes" id="UP000284916"/>
    </source>
</evidence>
<feature type="transmembrane region" description="Helical" evidence="1">
    <location>
        <begin position="172"/>
        <end position="194"/>
    </location>
</feature>
<dbReference type="EMBL" id="QROI01000043">
    <property type="protein sequence ID" value="RHL09897.1"/>
    <property type="molecule type" value="Genomic_DNA"/>
</dbReference>
<evidence type="ECO:0000313" key="2">
    <source>
        <dbReference type="EMBL" id="RHL09897.1"/>
    </source>
</evidence>
<dbReference type="Proteomes" id="UP000284916">
    <property type="component" value="Unassembled WGS sequence"/>
</dbReference>
<feature type="transmembrane region" description="Helical" evidence="1">
    <location>
        <begin position="139"/>
        <end position="160"/>
    </location>
</feature>
<sequence length="316" mass="37221">MKSENNKNWQHRKNIIGDAECQESEIRKGKWHKRKCWTIILGSAFLWPLTTFFIVFFNQHRDVTFINLALGLLAINMVFCLCYYIGLRAIWKLYPKISLNNKETLKNVTLPYHWKDLLGDRFKFDRIDDKQIIINNDGIAVRVFFLLIFLVPFLALLYWGEITPSKITSESYVNALLFLEPLFFIIVIGLKAFLQPWRRIVFDRDSKTITIPGRFMFQKKETLPYEQVVITLFSNHHAKTFNGKGEEEIAIANPQRTLGRIPLGIAGGINAARQFARFIQLYMEEEEVRNIPEFEKYKNNDKQEADQDRMEDINTW</sequence>
<organism evidence="2 3">
    <name type="scientific">Phocaeicola plebeius</name>
    <dbReference type="NCBI Taxonomy" id="310297"/>
    <lineage>
        <taxon>Bacteria</taxon>
        <taxon>Pseudomonadati</taxon>
        <taxon>Bacteroidota</taxon>
        <taxon>Bacteroidia</taxon>
        <taxon>Bacteroidales</taxon>
        <taxon>Bacteroidaceae</taxon>
        <taxon>Phocaeicola</taxon>
    </lineage>
</organism>
<name>A0A415IQE7_9BACT</name>
<dbReference type="AlphaFoldDB" id="A0A415IQE7"/>
<keyword evidence="1" id="KW-0812">Transmembrane</keyword>
<feature type="transmembrane region" description="Helical" evidence="1">
    <location>
        <begin position="63"/>
        <end position="86"/>
    </location>
</feature>
<comment type="caution">
    <text evidence="2">The sequence shown here is derived from an EMBL/GenBank/DDBJ whole genome shotgun (WGS) entry which is preliminary data.</text>
</comment>
<protein>
    <submittedName>
        <fullName evidence="2">Uncharacterized protein</fullName>
    </submittedName>
</protein>
<keyword evidence="1" id="KW-0472">Membrane</keyword>
<dbReference type="RefSeq" id="WP_118442070.1">
    <property type="nucleotide sequence ID" value="NZ_QROD01000046.1"/>
</dbReference>
<proteinExistence type="predicted"/>
<evidence type="ECO:0000256" key="1">
    <source>
        <dbReference type="SAM" id="Phobius"/>
    </source>
</evidence>